<organism evidence="2">
    <name type="scientific">uncultured Solirubrobacteraceae bacterium</name>
    <dbReference type="NCBI Taxonomy" id="1162706"/>
    <lineage>
        <taxon>Bacteria</taxon>
        <taxon>Bacillati</taxon>
        <taxon>Actinomycetota</taxon>
        <taxon>Thermoleophilia</taxon>
        <taxon>Solirubrobacterales</taxon>
        <taxon>Solirubrobacteraceae</taxon>
        <taxon>environmental samples</taxon>
    </lineage>
</organism>
<feature type="compositionally biased region" description="Basic and acidic residues" evidence="1">
    <location>
        <begin position="86"/>
        <end position="99"/>
    </location>
</feature>
<feature type="region of interest" description="Disordered" evidence="1">
    <location>
        <begin position="1"/>
        <end position="123"/>
    </location>
</feature>
<gene>
    <name evidence="2" type="ORF">AVDCRST_MAG13-1722</name>
</gene>
<feature type="compositionally biased region" description="Low complexity" evidence="1">
    <location>
        <begin position="29"/>
        <end position="50"/>
    </location>
</feature>
<feature type="non-terminal residue" evidence="2">
    <location>
        <position position="1"/>
    </location>
</feature>
<proteinExistence type="predicted"/>
<accession>A0A6J4SAT1</accession>
<feature type="non-terminal residue" evidence="2">
    <location>
        <position position="123"/>
    </location>
</feature>
<feature type="compositionally biased region" description="Low complexity" evidence="1">
    <location>
        <begin position="57"/>
        <end position="70"/>
    </location>
</feature>
<name>A0A6J4SAT1_9ACTN</name>
<dbReference type="AlphaFoldDB" id="A0A6J4SAT1"/>
<feature type="compositionally biased region" description="Low complexity" evidence="1">
    <location>
        <begin position="102"/>
        <end position="123"/>
    </location>
</feature>
<evidence type="ECO:0000256" key="1">
    <source>
        <dbReference type="SAM" id="MobiDB-lite"/>
    </source>
</evidence>
<protein>
    <submittedName>
        <fullName evidence="2">Uncharacterized protein</fullName>
    </submittedName>
</protein>
<dbReference type="EMBL" id="CADCVO010000270">
    <property type="protein sequence ID" value="CAA9490702.1"/>
    <property type="molecule type" value="Genomic_DNA"/>
</dbReference>
<evidence type="ECO:0000313" key="2">
    <source>
        <dbReference type="EMBL" id="CAA9490702.1"/>
    </source>
</evidence>
<reference evidence="2" key="1">
    <citation type="submission" date="2020-02" db="EMBL/GenBank/DDBJ databases">
        <authorList>
            <person name="Meier V. D."/>
        </authorList>
    </citation>
    <scope>NUCLEOTIDE SEQUENCE</scope>
    <source>
        <strain evidence="2">AVDCRST_MAG13</strain>
    </source>
</reference>
<sequence>LGARDARRGHRGRRADVRERRARAERHAGVPAALLRRAPALHRPGLPVRRPGGGRPGRAAGLHGGALHADPAGRRVVSRPGRGQRRCGDPGARREDHRVVPAARSRGAAGRGAAAGARGPARL</sequence>